<comment type="similarity">
    <text evidence="1">Belongs to the peptidase C40 family.</text>
</comment>
<proteinExistence type="inferred from homology"/>
<evidence type="ECO:0000256" key="5">
    <source>
        <dbReference type="ARBA" id="ARBA00022807"/>
    </source>
</evidence>
<keyword evidence="4" id="KW-0378">Hydrolase</keyword>
<evidence type="ECO:0000256" key="2">
    <source>
        <dbReference type="ARBA" id="ARBA00022670"/>
    </source>
</evidence>
<protein>
    <recommendedName>
        <fullName evidence="6">NlpC/P60 domain-containing protein</fullName>
    </recommendedName>
</protein>
<dbReference type="InterPro" id="IPR038765">
    <property type="entry name" value="Papain-like_cys_pep_sf"/>
</dbReference>
<dbReference type="GO" id="GO:0006508">
    <property type="term" value="P:proteolysis"/>
    <property type="evidence" value="ECO:0007669"/>
    <property type="project" value="UniProtKB-KW"/>
</dbReference>
<accession>A0AA86J981</accession>
<dbReference type="Pfam" id="PF00877">
    <property type="entry name" value="NLPC_P60"/>
    <property type="match status" value="1"/>
</dbReference>
<evidence type="ECO:0000256" key="1">
    <source>
        <dbReference type="ARBA" id="ARBA00007074"/>
    </source>
</evidence>
<keyword evidence="3" id="KW-0732">Signal</keyword>
<dbReference type="InterPro" id="IPR052062">
    <property type="entry name" value="Murein_DD/LD_carboxypeptidase"/>
</dbReference>
<dbReference type="GO" id="GO:0008234">
    <property type="term" value="F:cysteine-type peptidase activity"/>
    <property type="evidence" value="ECO:0007669"/>
    <property type="project" value="UniProtKB-KW"/>
</dbReference>
<sequence>MGNQFLENSGQGIVAESMRVYQLVDGRKYIWGGKTLDGFDCSGFVGYVFSNLFPEKKSHFLTDVQGFINSKLFETVDVARPGDIIVFPSVDGFVNHIGIVVDDERWIGSQSSTGVAYVKFSNRFWGKRRHYFRRLITYSAQSISSYTSNVSFSHV</sequence>
<gene>
    <name evidence="7" type="ORF">RGQ30_29710</name>
</gene>
<evidence type="ECO:0000256" key="3">
    <source>
        <dbReference type="ARBA" id="ARBA00022729"/>
    </source>
</evidence>
<dbReference type="Proteomes" id="UP001329151">
    <property type="component" value="Chromosome"/>
</dbReference>
<keyword evidence="5" id="KW-0788">Thiol protease</keyword>
<keyword evidence="2" id="KW-0645">Protease</keyword>
<keyword evidence="8" id="KW-1185">Reference proteome</keyword>
<dbReference type="EMBL" id="AP028947">
    <property type="protein sequence ID" value="BET27470.1"/>
    <property type="molecule type" value="Genomic_DNA"/>
</dbReference>
<evidence type="ECO:0000313" key="8">
    <source>
        <dbReference type="Proteomes" id="UP001329151"/>
    </source>
</evidence>
<dbReference type="PROSITE" id="PS51935">
    <property type="entry name" value="NLPC_P60"/>
    <property type="match status" value="1"/>
</dbReference>
<dbReference type="PANTHER" id="PTHR47360:SF1">
    <property type="entry name" value="ENDOPEPTIDASE NLPC-RELATED"/>
    <property type="match status" value="1"/>
</dbReference>
<reference evidence="7 8" key="1">
    <citation type="submission" date="2023-10" db="EMBL/GenBank/DDBJ databases">
        <title>Complete Genome Sequence of Limnobacter thiooxidans CS-K2T, Isolated from freshwater lake sediments in Bavaria, Germany.</title>
        <authorList>
            <person name="Naruki M."/>
            <person name="Watanabe A."/>
            <person name="Warashina T."/>
            <person name="Morita T."/>
            <person name="Arakawa K."/>
        </authorList>
    </citation>
    <scope>NUCLEOTIDE SEQUENCE [LARGE SCALE GENOMIC DNA]</scope>
    <source>
        <strain evidence="7 8">CS-K2</strain>
    </source>
</reference>
<dbReference type="AlphaFoldDB" id="A0AA86J981"/>
<organism evidence="7 8">
    <name type="scientific">Limnobacter thiooxidans</name>
    <dbReference type="NCBI Taxonomy" id="131080"/>
    <lineage>
        <taxon>Bacteria</taxon>
        <taxon>Pseudomonadati</taxon>
        <taxon>Pseudomonadota</taxon>
        <taxon>Betaproteobacteria</taxon>
        <taxon>Burkholderiales</taxon>
        <taxon>Burkholderiaceae</taxon>
        <taxon>Limnobacter</taxon>
    </lineage>
</organism>
<dbReference type="InterPro" id="IPR000064">
    <property type="entry name" value="NLP_P60_dom"/>
</dbReference>
<dbReference type="Gene3D" id="3.90.1720.10">
    <property type="entry name" value="endopeptidase domain like (from Nostoc punctiforme)"/>
    <property type="match status" value="1"/>
</dbReference>
<feature type="domain" description="NlpC/P60" evidence="6">
    <location>
        <begin position="7"/>
        <end position="136"/>
    </location>
</feature>
<name>A0AA86J981_9BURK</name>
<dbReference type="RefSeq" id="WP_130557456.1">
    <property type="nucleotide sequence ID" value="NZ_AP028947.1"/>
</dbReference>
<dbReference type="KEGG" id="lto:RGQ30_29710"/>
<evidence type="ECO:0000256" key="4">
    <source>
        <dbReference type="ARBA" id="ARBA00022801"/>
    </source>
</evidence>
<dbReference type="SUPFAM" id="SSF54001">
    <property type="entry name" value="Cysteine proteinases"/>
    <property type="match status" value="1"/>
</dbReference>
<dbReference type="PANTHER" id="PTHR47360">
    <property type="entry name" value="MUREIN DD-ENDOPEPTIDASE MEPS/MUREIN LD-CARBOXYPEPTIDASE"/>
    <property type="match status" value="1"/>
</dbReference>
<evidence type="ECO:0000259" key="6">
    <source>
        <dbReference type="PROSITE" id="PS51935"/>
    </source>
</evidence>
<evidence type="ECO:0000313" key="7">
    <source>
        <dbReference type="EMBL" id="BET27470.1"/>
    </source>
</evidence>